<dbReference type="InterPro" id="IPR001492">
    <property type="entry name" value="Flagellin"/>
</dbReference>
<evidence type="ECO:0000256" key="1">
    <source>
        <dbReference type="ARBA" id="ARBA00005709"/>
    </source>
</evidence>
<dbReference type="InterPro" id="IPR001029">
    <property type="entry name" value="Flagellin_N"/>
</dbReference>
<evidence type="ECO:0000313" key="7">
    <source>
        <dbReference type="Proteomes" id="UP000280346"/>
    </source>
</evidence>
<evidence type="ECO:0000256" key="2">
    <source>
        <dbReference type="ARBA" id="ARBA00023143"/>
    </source>
</evidence>
<dbReference type="EMBL" id="RZIJ01000020">
    <property type="protein sequence ID" value="RUQ66604.1"/>
    <property type="molecule type" value="Genomic_DNA"/>
</dbReference>
<dbReference type="Pfam" id="PF00700">
    <property type="entry name" value="Flagellin_C"/>
    <property type="match status" value="1"/>
</dbReference>
<dbReference type="AlphaFoldDB" id="A0A433J416"/>
<dbReference type="Proteomes" id="UP000280346">
    <property type="component" value="Unassembled WGS sequence"/>
</dbReference>
<sequence>MEIPMASIMTNASAMTALQTLRKVTTDLEGTQDRISTGLKVNVAKDNAAYWSISSTMKSDVAGFKAVSDALGLGTSTAVNASNGADSVKNMLTAMKQRIVAAQSNGTDPKFLQAEVDQYIQQIEGVVASASFNGDNWLNVNYSPDGSAKDLNVDVLATLSRSESGVTPSYISFTRQDMRSDSILGQATIEQKIDSTVAAKASQVFDIGTSSGVYIDGQNLGLDKLTFKFTSEALTVNYQQKKVVGAGTSVNGDIVALTLKPITTDVTVDLSTIKYTTDQATTEALITKAINDAIVKQTYASMLPSVIDQSKTLAAASQRQALVDSAYDVAYTKHLAQTGKATDFEGAKAYGEATKLAIGAAYDRGDTAYNAKLTDGTTDLFTAALDLSGAAAALTLGLGSAASTAAVTAATSAPGLLGAAAPTDFATADAMLKDRTVKSAFATIDGKRQLQFTVGAGYKSATASADMTAAGNKVVDTNYNSKIEGLWVQTKESDAFGGLAELKQLDVQNNATRSLEAIDSMLTKVIVKAAAVGSIENRIGIQTDFLSKLTDAVNKGIGLLIDADMNEESSRLQALQVQQQLATQALSIANQGPQNILSLFR</sequence>
<evidence type="ECO:0000256" key="3">
    <source>
        <dbReference type="RuleBase" id="RU362073"/>
    </source>
</evidence>
<evidence type="ECO:0000259" key="4">
    <source>
        <dbReference type="Pfam" id="PF00669"/>
    </source>
</evidence>
<organism evidence="6 7">
    <name type="scientific">Azospirillum doebereinerae</name>
    <dbReference type="NCBI Taxonomy" id="92933"/>
    <lineage>
        <taxon>Bacteria</taxon>
        <taxon>Pseudomonadati</taxon>
        <taxon>Pseudomonadota</taxon>
        <taxon>Alphaproteobacteria</taxon>
        <taxon>Rhodospirillales</taxon>
        <taxon>Azospirillaceae</taxon>
        <taxon>Azospirillum</taxon>
    </lineage>
</organism>
<comment type="similarity">
    <text evidence="1 3">Belongs to the bacterial flagellin family.</text>
</comment>
<reference evidence="6 7" key="1">
    <citation type="submission" date="2018-12" db="EMBL/GenBank/DDBJ databases">
        <authorList>
            <person name="Yang Y."/>
        </authorList>
    </citation>
    <scope>NUCLEOTIDE SEQUENCE [LARGE SCALE GENOMIC DNA]</scope>
    <source>
        <strain evidence="6 7">GSF71</strain>
    </source>
</reference>
<keyword evidence="2 3" id="KW-0975">Bacterial flagellum</keyword>
<comment type="subcellular location">
    <subcellularLocation>
        <location evidence="3">Secreted</location>
    </subcellularLocation>
    <subcellularLocation>
        <location evidence="3">Bacterial flagellum</location>
    </subcellularLocation>
</comment>
<dbReference type="PRINTS" id="PR00207">
    <property type="entry name" value="FLAGELLIN"/>
</dbReference>
<proteinExistence type="inferred from homology"/>
<accession>A0A433J416</accession>
<comment type="caution">
    <text evidence="6">The sequence shown here is derived from an EMBL/GenBank/DDBJ whole genome shotgun (WGS) entry which is preliminary data.</text>
</comment>
<dbReference type="PANTHER" id="PTHR42792:SF2">
    <property type="entry name" value="FLAGELLIN"/>
    <property type="match status" value="1"/>
</dbReference>
<feature type="domain" description="Flagellin N-terminal" evidence="4">
    <location>
        <begin position="8"/>
        <end position="139"/>
    </location>
</feature>
<dbReference type="GO" id="GO:0005198">
    <property type="term" value="F:structural molecule activity"/>
    <property type="evidence" value="ECO:0007669"/>
    <property type="project" value="UniProtKB-UniRule"/>
</dbReference>
<dbReference type="GO" id="GO:0005576">
    <property type="term" value="C:extracellular region"/>
    <property type="evidence" value="ECO:0007669"/>
    <property type="project" value="UniProtKB-SubCell"/>
</dbReference>
<name>A0A433J416_9PROT</name>
<feature type="domain" description="Flagellin C-terminal" evidence="5">
    <location>
        <begin position="515"/>
        <end position="600"/>
    </location>
</feature>
<dbReference type="Pfam" id="PF00669">
    <property type="entry name" value="Flagellin_N"/>
    <property type="match status" value="1"/>
</dbReference>
<dbReference type="OrthoDB" id="8328560at2"/>
<evidence type="ECO:0000313" key="6">
    <source>
        <dbReference type="EMBL" id="RUQ66604.1"/>
    </source>
</evidence>
<dbReference type="GO" id="GO:0009288">
    <property type="term" value="C:bacterial-type flagellum"/>
    <property type="evidence" value="ECO:0007669"/>
    <property type="project" value="UniProtKB-SubCell"/>
</dbReference>
<keyword evidence="7" id="KW-1185">Reference proteome</keyword>
<gene>
    <name evidence="6" type="ORF">EJ913_22525</name>
</gene>
<dbReference type="PANTHER" id="PTHR42792">
    <property type="entry name" value="FLAGELLIN"/>
    <property type="match status" value="1"/>
</dbReference>
<dbReference type="Gene3D" id="1.20.1330.10">
    <property type="entry name" value="f41 fragment of flagellin, N-terminal domain"/>
    <property type="match status" value="2"/>
</dbReference>
<keyword evidence="3" id="KW-0964">Secreted</keyword>
<protein>
    <recommendedName>
        <fullName evidence="3">Flagellin</fullName>
    </recommendedName>
</protein>
<dbReference type="SUPFAM" id="SSF64518">
    <property type="entry name" value="Phase 1 flagellin"/>
    <property type="match status" value="2"/>
</dbReference>
<comment type="function">
    <text evidence="3">Flagellin is the subunit protein which polymerizes to form the filaments of bacterial flagella.</text>
</comment>
<evidence type="ECO:0000259" key="5">
    <source>
        <dbReference type="Pfam" id="PF00700"/>
    </source>
</evidence>
<dbReference type="InterPro" id="IPR046358">
    <property type="entry name" value="Flagellin_C"/>
</dbReference>